<name>A0A6I1MT86_9CLOT</name>
<protein>
    <recommendedName>
        <fullName evidence="2">Capsule synthesis protein CapA domain-containing protein</fullName>
    </recommendedName>
</protein>
<proteinExistence type="inferred from homology"/>
<dbReference type="AlphaFoldDB" id="A0A6I1MT86"/>
<dbReference type="PANTHER" id="PTHR33393">
    <property type="entry name" value="POLYGLUTAMINE SYNTHESIS ACCESSORY PROTEIN RV0574C-RELATED"/>
    <property type="match status" value="1"/>
</dbReference>
<evidence type="ECO:0000313" key="4">
    <source>
        <dbReference type="Proteomes" id="UP000430345"/>
    </source>
</evidence>
<dbReference type="SUPFAM" id="SSF56300">
    <property type="entry name" value="Metallo-dependent phosphatases"/>
    <property type="match status" value="1"/>
</dbReference>
<dbReference type="Proteomes" id="UP000430345">
    <property type="component" value="Unassembled WGS sequence"/>
</dbReference>
<comment type="caution">
    <text evidence="3">The sequence shown here is derived from an EMBL/GenBank/DDBJ whole genome shotgun (WGS) entry which is preliminary data.</text>
</comment>
<dbReference type="SMART" id="SM00854">
    <property type="entry name" value="PGA_cap"/>
    <property type="match status" value="1"/>
</dbReference>
<dbReference type="InterPro" id="IPR029052">
    <property type="entry name" value="Metallo-depent_PP-like"/>
</dbReference>
<keyword evidence="4" id="KW-1185">Reference proteome</keyword>
<gene>
    <name evidence="3" type="ORF">GBZ86_16660</name>
</gene>
<dbReference type="PANTHER" id="PTHR33393:SF12">
    <property type="entry name" value="CAPSULE BIOSYNTHESIS PROTEIN CAPA"/>
    <property type="match status" value="1"/>
</dbReference>
<sequence length="169" mass="19121">NNINKESKEVFKEACINTKDNFLKTISFKKDITISAVGDIIVHDEQLKSAYNKETKKYDFKENFSEIKEYLSKSNFTYASIEGTYSGKEIGEYTGYPIYNSPEDMLKAIKEAGVDLVALNSEHILDKGVEGIYNTIKNCDDNGLEYIGIKDNKKSKNYILKNINGITSV</sequence>
<dbReference type="InterPro" id="IPR052169">
    <property type="entry name" value="CW_Biosynth-Accessory"/>
</dbReference>
<feature type="domain" description="Capsule synthesis protein CapA" evidence="2">
    <location>
        <begin position="33"/>
        <end position="169"/>
    </location>
</feature>
<feature type="non-terminal residue" evidence="3">
    <location>
        <position position="1"/>
    </location>
</feature>
<dbReference type="RefSeq" id="WP_207707491.1">
    <property type="nucleotide sequence ID" value="NZ_WHJC01000620.1"/>
</dbReference>
<accession>A0A6I1MT86</accession>
<organism evidence="3 4">
    <name type="scientific">Clostridium tarantellae</name>
    <dbReference type="NCBI Taxonomy" id="39493"/>
    <lineage>
        <taxon>Bacteria</taxon>
        <taxon>Bacillati</taxon>
        <taxon>Bacillota</taxon>
        <taxon>Clostridia</taxon>
        <taxon>Eubacteriales</taxon>
        <taxon>Clostridiaceae</taxon>
        <taxon>Clostridium</taxon>
    </lineage>
</organism>
<dbReference type="EMBL" id="WHJC01000620">
    <property type="protein sequence ID" value="MPQ45342.1"/>
    <property type="molecule type" value="Genomic_DNA"/>
</dbReference>
<evidence type="ECO:0000259" key="2">
    <source>
        <dbReference type="SMART" id="SM00854"/>
    </source>
</evidence>
<dbReference type="InterPro" id="IPR019079">
    <property type="entry name" value="Capsule_synth_CapA"/>
</dbReference>
<evidence type="ECO:0000313" key="3">
    <source>
        <dbReference type="EMBL" id="MPQ45342.1"/>
    </source>
</evidence>
<comment type="similarity">
    <text evidence="1">Belongs to the CapA family.</text>
</comment>
<reference evidence="3 4" key="1">
    <citation type="submission" date="2019-10" db="EMBL/GenBank/DDBJ databases">
        <title>The Genome Sequence of Clostridium tarantellae Isolated from Fish Brain.</title>
        <authorList>
            <person name="Bano L."/>
            <person name="Kiel M."/>
            <person name="Sales G."/>
            <person name="Doxey A.C."/>
            <person name="Mansfield M.J."/>
            <person name="Schiavone M."/>
            <person name="Rossetto O."/>
            <person name="Pirazzini M."/>
            <person name="Dobrindt U."/>
            <person name="Montecucco C."/>
        </authorList>
    </citation>
    <scope>NUCLEOTIDE SEQUENCE [LARGE SCALE GENOMIC DNA]</scope>
    <source>
        <strain evidence="3 4">DSM 3997</strain>
    </source>
</reference>
<dbReference type="Pfam" id="PF09587">
    <property type="entry name" value="PGA_cap"/>
    <property type="match status" value="1"/>
</dbReference>
<evidence type="ECO:0000256" key="1">
    <source>
        <dbReference type="ARBA" id="ARBA00005662"/>
    </source>
</evidence>